<sequence length="115" mass="13481">MPNSKNIYQNLEHRLNLFFIFSKNPATQKLIPELAIQTIKDSYVFIFGESIIHNSLKLMELMDILLTTEEKKLLYYLESSLRSAKKYEKCTENFDISVLTSIITKLQKYLVKNKA</sequence>
<dbReference type="RefSeq" id="WP_092318960.1">
    <property type="nucleotide sequence ID" value="NZ_FOKY01000005.1"/>
</dbReference>
<protein>
    <submittedName>
        <fullName evidence="1">Uncharacterized protein</fullName>
    </submittedName>
</protein>
<dbReference type="Proteomes" id="UP000240042">
    <property type="component" value="Unassembled WGS sequence"/>
</dbReference>
<organism evidence="1 2">
    <name type="scientific">Brevinema andersonii</name>
    <dbReference type="NCBI Taxonomy" id="34097"/>
    <lineage>
        <taxon>Bacteria</taxon>
        <taxon>Pseudomonadati</taxon>
        <taxon>Spirochaetota</taxon>
        <taxon>Spirochaetia</taxon>
        <taxon>Brevinematales</taxon>
        <taxon>Brevinemataceae</taxon>
        <taxon>Brevinema</taxon>
    </lineage>
</organism>
<accession>A0A1I1E4X4</accession>
<reference evidence="2" key="1">
    <citation type="submission" date="2016-10" db="EMBL/GenBank/DDBJ databases">
        <authorList>
            <person name="Varghese N."/>
            <person name="Submissions S."/>
        </authorList>
    </citation>
    <scope>NUCLEOTIDE SEQUENCE [LARGE SCALE GENOMIC DNA]</scope>
    <source>
        <strain evidence="2">ATCC 43811</strain>
    </source>
</reference>
<dbReference type="EMBL" id="FOKY01000005">
    <property type="protein sequence ID" value="SFB79913.1"/>
    <property type="molecule type" value="Genomic_DNA"/>
</dbReference>
<keyword evidence="2" id="KW-1185">Reference proteome</keyword>
<proteinExistence type="predicted"/>
<dbReference type="STRING" id="34097.SAMN02745150_00846"/>
<name>A0A1I1E4X4_BREAD</name>
<evidence type="ECO:0000313" key="2">
    <source>
        <dbReference type="Proteomes" id="UP000240042"/>
    </source>
</evidence>
<evidence type="ECO:0000313" key="1">
    <source>
        <dbReference type="EMBL" id="SFB79913.1"/>
    </source>
</evidence>
<gene>
    <name evidence="1" type="ORF">SAMN02745150_00846</name>
</gene>
<dbReference type="AlphaFoldDB" id="A0A1I1E4X4"/>